<proteinExistence type="predicted"/>
<dbReference type="RefSeq" id="WP_405129347.1">
    <property type="nucleotide sequence ID" value="NZ_JAHWXS010000009.1"/>
</dbReference>
<keyword evidence="1" id="KW-0472">Membrane</keyword>
<evidence type="ECO:0000313" key="2">
    <source>
        <dbReference type="EMBL" id="MFK5733836.1"/>
    </source>
</evidence>
<evidence type="ECO:0000256" key="1">
    <source>
        <dbReference type="SAM" id="Phobius"/>
    </source>
</evidence>
<name>A0ABW8NVB4_9PSED</name>
<keyword evidence="1" id="KW-0812">Transmembrane</keyword>
<organism evidence="2 3">
    <name type="scientific">Pseudomonas urmiensis</name>
    <dbReference type="NCBI Taxonomy" id="2745493"/>
    <lineage>
        <taxon>Bacteria</taxon>
        <taxon>Pseudomonadati</taxon>
        <taxon>Pseudomonadota</taxon>
        <taxon>Gammaproteobacteria</taxon>
        <taxon>Pseudomonadales</taxon>
        <taxon>Pseudomonadaceae</taxon>
        <taxon>Pseudomonas</taxon>
    </lineage>
</organism>
<dbReference type="EMBL" id="JAHWXS010000009">
    <property type="protein sequence ID" value="MFK5733836.1"/>
    <property type="molecule type" value="Genomic_DNA"/>
</dbReference>
<keyword evidence="1" id="KW-1133">Transmembrane helix</keyword>
<evidence type="ECO:0000313" key="3">
    <source>
        <dbReference type="Proteomes" id="UP001621534"/>
    </source>
</evidence>
<reference evidence="2 3" key="1">
    <citation type="journal article" date="2012" name="Plant Soil">
        <title>Screening of plant growth-promoting traits in arsenic-resistant bacteria isolated from the rhizosphere of soybean plants from Argentinean agricultural soil.</title>
        <authorList>
            <person name="Wevar Oller A.L."/>
            <person name="Talano M.A."/>
            <person name="Agostini E."/>
        </authorList>
    </citation>
    <scope>NUCLEOTIDE SEQUENCE [LARGE SCALE GENOMIC DNA]</scope>
    <source>
        <strain evidence="2 3">AW4</strain>
    </source>
</reference>
<feature type="transmembrane region" description="Helical" evidence="1">
    <location>
        <begin position="48"/>
        <end position="65"/>
    </location>
</feature>
<dbReference type="Proteomes" id="UP001621534">
    <property type="component" value="Unassembled WGS sequence"/>
</dbReference>
<feature type="transmembrane region" description="Helical" evidence="1">
    <location>
        <begin position="12"/>
        <end position="33"/>
    </location>
</feature>
<accession>A0ABW8NVB4</accession>
<sequence length="194" mass="21165">MRSVKRSGAAFAGLTLLSVWIFLVGTSLLWIIVGICKYYGMELKGGDWVQAAASLTGVGAAIFIANSQMRRENRKNAAEEQVALAALVKIAELSSHYVTELYGAISPNRNSQWHIDQVQSMHRTLMAIDVLALPNKEMVEYLIQLRGMLEYATHNAGLTTNLLDESAAVAAREQISAAASVIYGVVINLKRLAE</sequence>
<keyword evidence="3" id="KW-1185">Reference proteome</keyword>
<gene>
    <name evidence="2" type="ORF">KW869_09880</name>
</gene>
<comment type="caution">
    <text evidence="2">The sequence shown here is derived from an EMBL/GenBank/DDBJ whole genome shotgun (WGS) entry which is preliminary data.</text>
</comment>
<protein>
    <submittedName>
        <fullName evidence="2">Uncharacterized protein</fullName>
    </submittedName>
</protein>